<dbReference type="EMBL" id="MTKT01001090">
    <property type="protein sequence ID" value="OWM86257.1"/>
    <property type="molecule type" value="Genomic_DNA"/>
</dbReference>
<keyword evidence="4" id="KW-1185">Reference proteome</keyword>
<gene>
    <name evidence="1" type="ORF">CDL15_Pgr011081</name>
    <name evidence="2" type="ORF">CRG98_035378</name>
</gene>
<sequence>MGNFVSCTHMVTPLIMNKSSKTRSITVVFPDGEIRQFRGQTVIAAAELMFECPNFFLANSRSLHVGRRFSALSADEELEIGNLYIMFPMKKLNSMITAVDMAPLRLMGVQVSCENKNDRQGMEFEDPGPAQIDEAQWQSTAPIYKPRLSACGSRKPLLETIREDPVCSR</sequence>
<protein>
    <recommendedName>
        <fullName evidence="5">DUF4228 domain-containing protein</fullName>
    </recommendedName>
</protein>
<dbReference type="EMBL" id="PGOL01002924">
    <property type="protein sequence ID" value="PKI44304.1"/>
    <property type="molecule type" value="Genomic_DNA"/>
</dbReference>
<reference evidence="2 4" key="3">
    <citation type="submission" date="2017-11" db="EMBL/GenBank/DDBJ databases">
        <title>De-novo sequencing of pomegranate (Punica granatum L.) genome.</title>
        <authorList>
            <person name="Akparov Z."/>
            <person name="Amiraslanov A."/>
            <person name="Hajiyeva S."/>
            <person name="Abbasov M."/>
            <person name="Kaur K."/>
            <person name="Hamwieh A."/>
            <person name="Solovyev V."/>
            <person name="Salamov A."/>
            <person name="Braich B."/>
            <person name="Kosarev P."/>
            <person name="Mahmoud A."/>
            <person name="Hajiyev E."/>
            <person name="Babayeva S."/>
            <person name="Izzatullayeva V."/>
            <person name="Mammadov A."/>
            <person name="Mammadov A."/>
            <person name="Sharifova S."/>
            <person name="Ojaghi J."/>
            <person name="Eynullazada K."/>
            <person name="Bayramov B."/>
            <person name="Abdulazimova A."/>
            <person name="Shahmuradov I."/>
        </authorList>
    </citation>
    <scope>NUCLEOTIDE SEQUENCE [LARGE SCALE GENOMIC DNA]</scope>
    <source>
        <strain evidence="2">AG2017</strain>
        <strain evidence="4">cv. AG2017</strain>
        <tissue evidence="2">Leaf</tissue>
    </source>
</reference>
<evidence type="ECO:0000313" key="2">
    <source>
        <dbReference type="EMBL" id="PKI44304.1"/>
    </source>
</evidence>
<reference evidence="3" key="1">
    <citation type="journal article" date="2017" name="Plant J.">
        <title>The pomegranate (Punica granatum L.) genome and the genomics of punicalagin biosynthesis.</title>
        <authorList>
            <person name="Qin G."/>
            <person name="Xu C."/>
            <person name="Ming R."/>
            <person name="Tang H."/>
            <person name="Guyot R."/>
            <person name="Kramer E.M."/>
            <person name="Hu Y."/>
            <person name="Yi X."/>
            <person name="Qi Y."/>
            <person name="Xu X."/>
            <person name="Gao Z."/>
            <person name="Pan H."/>
            <person name="Jian J."/>
            <person name="Tian Y."/>
            <person name="Yue Z."/>
            <person name="Xu Y."/>
        </authorList>
    </citation>
    <scope>NUCLEOTIDE SEQUENCE [LARGE SCALE GENOMIC DNA]</scope>
    <source>
        <strain evidence="3">cv. Dabenzi</strain>
    </source>
</reference>
<evidence type="ECO:0000313" key="3">
    <source>
        <dbReference type="Proteomes" id="UP000197138"/>
    </source>
</evidence>
<organism evidence="1 3">
    <name type="scientific">Punica granatum</name>
    <name type="common">Pomegranate</name>
    <dbReference type="NCBI Taxonomy" id="22663"/>
    <lineage>
        <taxon>Eukaryota</taxon>
        <taxon>Viridiplantae</taxon>
        <taxon>Streptophyta</taxon>
        <taxon>Embryophyta</taxon>
        <taxon>Tracheophyta</taxon>
        <taxon>Spermatophyta</taxon>
        <taxon>Magnoliopsida</taxon>
        <taxon>eudicotyledons</taxon>
        <taxon>Gunneridae</taxon>
        <taxon>Pentapetalae</taxon>
        <taxon>rosids</taxon>
        <taxon>malvids</taxon>
        <taxon>Myrtales</taxon>
        <taxon>Lythraceae</taxon>
        <taxon>Punica</taxon>
    </lineage>
</organism>
<dbReference type="PANTHER" id="PTHR33052">
    <property type="entry name" value="DUF4228 DOMAIN PROTEIN-RELATED"/>
    <property type="match status" value="1"/>
</dbReference>
<dbReference type="Proteomes" id="UP000197138">
    <property type="component" value="Unassembled WGS sequence"/>
</dbReference>
<dbReference type="AlphaFoldDB" id="A0A218XMN7"/>
<evidence type="ECO:0000313" key="1">
    <source>
        <dbReference type="EMBL" id="OWM86257.1"/>
    </source>
</evidence>
<proteinExistence type="predicted"/>
<reference evidence="1" key="2">
    <citation type="submission" date="2017-06" db="EMBL/GenBank/DDBJ databases">
        <title>The pomegranate genome and the genomics of punicalagin biosynthesis.</title>
        <authorList>
            <person name="Xu C."/>
        </authorList>
    </citation>
    <scope>NUCLEOTIDE SEQUENCE [LARGE SCALE GENOMIC DNA]</scope>
    <source>
        <tissue evidence="1">Fresh leaf</tissue>
    </source>
</reference>
<dbReference type="Pfam" id="PF14009">
    <property type="entry name" value="PADRE"/>
    <property type="match status" value="1"/>
</dbReference>
<dbReference type="Proteomes" id="UP000233551">
    <property type="component" value="Unassembled WGS sequence"/>
</dbReference>
<dbReference type="InterPro" id="IPR025322">
    <property type="entry name" value="PADRE_dom"/>
</dbReference>
<evidence type="ECO:0008006" key="5">
    <source>
        <dbReference type="Google" id="ProtNLM"/>
    </source>
</evidence>
<accession>A0A218XMN7</accession>
<name>A0A218XMN7_PUNGR</name>
<evidence type="ECO:0000313" key="4">
    <source>
        <dbReference type="Proteomes" id="UP000233551"/>
    </source>
</evidence>
<dbReference type="STRING" id="22663.A0A218XMN7"/>
<comment type="caution">
    <text evidence="1">The sequence shown here is derived from an EMBL/GenBank/DDBJ whole genome shotgun (WGS) entry which is preliminary data.</text>
</comment>